<organism evidence="2 3">
    <name type="scientific">Tabrizicola soli</name>
    <dbReference type="NCBI Taxonomy" id="2185115"/>
    <lineage>
        <taxon>Bacteria</taxon>
        <taxon>Pseudomonadati</taxon>
        <taxon>Pseudomonadota</taxon>
        <taxon>Alphaproteobacteria</taxon>
        <taxon>Rhodobacterales</taxon>
        <taxon>Paracoccaceae</taxon>
        <taxon>Tabrizicola</taxon>
    </lineage>
</organism>
<sequence length="254" mass="26246">MRIGFLGTGEITAAMVRGLKGQGHRILVSPRNAGMAAQLAAEVAEVTIAPNDEVVAGSEVVFLCLLARVAGEVLPGLPFRQGQSIISVMVDAPIATLQRLCAPATDIAITIPLPPIAVGGCPLPVYPASPALETLFGARNLILPQPSEAALNAHLGVSALCSPILDQILTAVDWLAGFTGNPGAAEAYVAAMIRGYLPERANGGDLAGALQKLSTEGGLNATLRAAMAPAKDDLRRGLDGFRSRLGLDERKTET</sequence>
<keyword evidence="3" id="KW-1185">Reference proteome</keyword>
<dbReference type="InterPro" id="IPR028939">
    <property type="entry name" value="P5C_Rdtase_cat_N"/>
</dbReference>
<gene>
    <name evidence="2" type="ORF">ACFOD6_05990</name>
</gene>
<proteinExistence type="predicted"/>
<protein>
    <submittedName>
        <fullName evidence="2">NAD(P)-binding domain-containing protein</fullName>
    </submittedName>
</protein>
<comment type="caution">
    <text evidence="2">The sequence shown here is derived from an EMBL/GenBank/DDBJ whole genome shotgun (WGS) entry which is preliminary data.</text>
</comment>
<dbReference type="EMBL" id="JBHRSM010000011">
    <property type="protein sequence ID" value="MFC3085596.1"/>
    <property type="molecule type" value="Genomic_DNA"/>
</dbReference>
<dbReference type="Proteomes" id="UP001595445">
    <property type="component" value="Unassembled WGS sequence"/>
</dbReference>
<reference evidence="3" key="1">
    <citation type="journal article" date="2019" name="Int. J. Syst. Evol. Microbiol.">
        <title>The Global Catalogue of Microorganisms (GCM) 10K type strain sequencing project: providing services to taxonomists for standard genome sequencing and annotation.</title>
        <authorList>
            <consortium name="The Broad Institute Genomics Platform"/>
            <consortium name="The Broad Institute Genome Sequencing Center for Infectious Disease"/>
            <person name="Wu L."/>
            <person name="Ma J."/>
        </authorList>
    </citation>
    <scope>NUCLEOTIDE SEQUENCE [LARGE SCALE GENOMIC DNA]</scope>
    <source>
        <strain evidence="3">KCTC 62102</strain>
    </source>
</reference>
<name>A0ABV7DRD8_9RHOB</name>
<evidence type="ECO:0000313" key="3">
    <source>
        <dbReference type="Proteomes" id="UP001595445"/>
    </source>
</evidence>
<dbReference type="InterPro" id="IPR036291">
    <property type="entry name" value="NAD(P)-bd_dom_sf"/>
</dbReference>
<evidence type="ECO:0000313" key="2">
    <source>
        <dbReference type="EMBL" id="MFC3085596.1"/>
    </source>
</evidence>
<accession>A0ABV7DRD8</accession>
<dbReference type="RefSeq" id="WP_197641866.1">
    <property type="nucleotide sequence ID" value="NZ_JAEACP010000002.1"/>
</dbReference>
<dbReference type="Pfam" id="PF03807">
    <property type="entry name" value="F420_oxidored"/>
    <property type="match status" value="1"/>
</dbReference>
<dbReference type="SUPFAM" id="SSF51735">
    <property type="entry name" value="NAD(P)-binding Rossmann-fold domains"/>
    <property type="match status" value="1"/>
</dbReference>
<evidence type="ECO:0000259" key="1">
    <source>
        <dbReference type="Pfam" id="PF03807"/>
    </source>
</evidence>
<feature type="domain" description="Pyrroline-5-carboxylate reductase catalytic N-terminal" evidence="1">
    <location>
        <begin position="2"/>
        <end position="90"/>
    </location>
</feature>
<dbReference type="Gene3D" id="3.40.50.720">
    <property type="entry name" value="NAD(P)-binding Rossmann-like Domain"/>
    <property type="match status" value="1"/>
</dbReference>